<reference evidence="2" key="1">
    <citation type="submission" date="2022-03" db="EMBL/GenBank/DDBJ databases">
        <title>Identification of a novel bacterium isolated from mangrove sediments.</title>
        <authorList>
            <person name="Pan X."/>
        </authorList>
    </citation>
    <scope>NUCLEOTIDE SEQUENCE</scope>
    <source>
        <strain evidence="2">B1949</strain>
    </source>
</reference>
<evidence type="ECO:0000259" key="1">
    <source>
        <dbReference type="SMART" id="SM00955"/>
    </source>
</evidence>
<protein>
    <submittedName>
        <fullName evidence="2">RNB domain-containing ribonuclease</fullName>
    </submittedName>
</protein>
<organism evidence="2 3">
    <name type="scientific">Novosphingobium organovorum</name>
    <dbReference type="NCBI Taxonomy" id="2930092"/>
    <lineage>
        <taxon>Bacteria</taxon>
        <taxon>Pseudomonadati</taxon>
        <taxon>Pseudomonadota</taxon>
        <taxon>Alphaproteobacteria</taxon>
        <taxon>Sphingomonadales</taxon>
        <taxon>Sphingomonadaceae</taxon>
        <taxon>Novosphingobium</taxon>
    </lineage>
</organism>
<gene>
    <name evidence="2" type="ORF">MTR62_15705</name>
</gene>
<dbReference type="InterPro" id="IPR012340">
    <property type="entry name" value="NA-bd_OB-fold"/>
</dbReference>
<comment type="caution">
    <text evidence="2">The sequence shown here is derived from an EMBL/GenBank/DDBJ whole genome shotgun (WGS) entry which is preliminary data.</text>
</comment>
<dbReference type="Pfam" id="PF00773">
    <property type="entry name" value="RNB"/>
    <property type="match status" value="1"/>
</dbReference>
<dbReference type="InterPro" id="IPR050180">
    <property type="entry name" value="RNR_Ribonuclease"/>
</dbReference>
<feature type="domain" description="RNB" evidence="1">
    <location>
        <begin position="47"/>
        <end position="306"/>
    </location>
</feature>
<dbReference type="PANTHER" id="PTHR23355">
    <property type="entry name" value="RIBONUCLEASE"/>
    <property type="match status" value="1"/>
</dbReference>
<evidence type="ECO:0000313" key="2">
    <source>
        <dbReference type="EMBL" id="MCJ2184125.1"/>
    </source>
</evidence>
<name>A0ABT0BGT6_9SPHN</name>
<keyword evidence="3" id="KW-1185">Reference proteome</keyword>
<dbReference type="EMBL" id="JALHLF010000078">
    <property type="protein sequence ID" value="MCJ2184125.1"/>
    <property type="molecule type" value="Genomic_DNA"/>
</dbReference>
<dbReference type="SMART" id="SM00955">
    <property type="entry name" value="RNB"/>
    <property type="match status" value="1"/>
</dbReference>
<dbReference type="PANTHER" id="PTHR23355:SF9">
    <property type="entry name" value="DIS3-LIKE EXONUCLEASE 2"/>
    <property type="match status" value="1"/>
</dbReference>
<proteinExistence type="predicted"/>
<dbReference type="Proteomes" id="UP001162881">
    <property type="component" value="Unassembled WGS sequence"/>
</dbReference>
<sequence length="306" mass="33057">MKALHDPAGWLHCGLNAIREQFKVPAHFPGPVVDAAHRAAQRRPDGHVDRTARPFVTLDPAASTDLDQAFAIEAAGADWLLHYAIADVGWFVHAHDPLDEEAWRRGTTCYLPDGKASLYPPILSEAAASLLPDGDRPAIILTVRIAPDGTARLDAVEQALIRSRAKLAYETARGDDLPTGFAEIGARLRRAEDRRGAARVDPPEQQLEAAGDGTFRLGFRPSSAVEAGNAALSLAANLAVAQAMLEAGCGLFRTMAPPDAQARRELRAVARALRIDWPDAMPLAQLERRLDAARPAQAAFMLAIRR</sequence>
<evidence type="ECO:0000313" key="3">
    <source>
        <dbReference type="Proteomes" id="UP001162881"/>
    </source>
</evidence>
<accession>A0ABT0BGT6</accession>
<dbReference type="SUPFAM" id="SSF50249">
    <property type="entry name" value="Nucleic acid-binding proteins"/>
    <property type="match status" value="1"/>
</dbReference>
<dbReference type="InterPro" id="IPR001900">
    <property type="entry name" value="RNase_II/R"/>
</dbReference>
<dbReference type="RefSeq" id="WP_244022642.1">
    <property type="nucleotide sequence ID" value="NZ_JALHLF010000078.1"/>
</dbReference>
<feature type="non-terminal residue" evidence="2">
    <location>
        <position position="306"/>
    </location>
</feature>